<keyword evidence="2" id="KW-1185">Reference proteome</keyword>
<evidence type="ECO:0000313" key="1">
    <source>
        <dbReference type="EMBL" id="KAK3579620.1"/>
    </source>
</evidence>
<reference evidence="1" key="2">
    <citation type="journal article" date="2021" name="Genome Biol. Evol.">
        <title>Developing a high-quality reference genome for a parasitic bivalve with doubly uniparental inheritance (Bivalvia: Unionida).</title>
        <authorList>
            <person name="Smith C.H."/>
        </authorList>
    </citation>
    <scope>NUCLEOTIDE SEQUENCE</scope>
    <source>
        <strain evidence="1">CHS0354</strain>
        <tissue evidence="1">Mantle</tissue>
    </source>
</reference>
<proteinExistence type="predicted"/>
<dbReference type="EMBL" id="JAEAOA010000292">
    <property type="protein sequence ID" value="KAK3579620.1"/>
    <property type="molecule type" value="Genomic_DNA"/>
</dbReference>
<name>A0AAE0RU91_9BIVA</name>
<protein>
    <submittedName>
        <fullName evidence="1">Uncharacterized protein</fullName>
    </submittedName>
</protein>
<reference evidence="1" key="1">
    <citation type="journal article" date="2021" name="Genome Biol. Evol.">
        <title>A High-Quality Reference Genome for a Parasitic Bivalve with Doubly Uniparental Inheritance (Bivalvia: Unionida).</title>
        <authorList>
            <person name="Smith C.H."/>
        </authorList>
    </citation>
    <scope>NUCLEOTIDE SEQUENCE</scope>
    <source>
        <strain evidence="1">CHS0354</strain>
    </source>
</reference>
<evidence type="ECO:0000313" key="2">
    <source>
        <dbReference type="Proteomes" id="UP001195483"/>
    </source>
</evidence>
<comment type="caution">
    <text evidence="1">The sequence shown here is derived from an EMBL/GenBank/DDBJ whole genome shotgun (WGS) entry which is preliminary data.</text>
</comment>
<gene>
    <name evidence="1" type="ORF">CHS0354_003751</name>
</gene>
<dbReference type="AlphaFoldDB" id="A0AAE0RU91"/>
<dbReference type="Proteomes" id="UP001195483">
    <property type="component" value="Unassembled WGS sequence"/>
</dbReference>
<accession>A0AAE0RU91</accession>
<sequence>MVWLKDVTRSLKREKMTHDELDLPDELTFQLTGRSSALTLNLKRNHVIDPNADVYLVRNLKDGQPQLDKILSLEQENLAYYQDRENGAFVTVRCVKKSNGKCDRVIRESDNFRDCKYVSTHFMQQAGPIHSHNGNIRIGDNDFDILLVDLASRNGILGTQYVLREQENIQTYVSTERKSDATNINVKSVEQKFINNLGRLWREEKQNDFRLTSSKISSKNVASFHNRGTTGLHR</sequence>
<organism evidence="1 2">
    <name type="scientific">Potamilus streckersoni</name>
    <dbReference type="NCBI Taxonomy" id="2493646"/>
    <lineage>
        <taxon>Eukaryota</taxon>
        <taxon>Metazoa</taxon>
        <taxon>Spiralia</taxon>
        <taxon>Lophotrochozoa</taxon>
        <taxon>Mollusca</taxon>
        <taxon>Bivalvia</taxon>
        <taxon>Autobranchia</taxon>
        <taxon>Heteroconchia</taxon>
        <taxon>Palaeoheterodonta</taxon>
        <taxon>Unionida</taxon>
        <taxon>Unionoidea</taxon>
        <taxon>Unionidae</taxon>
        <taxon>Ambleminae</taxon>
        <taxon>Lampsilini</taxon>
        <taxon>Potamilus</taxon>
    </lineage>
</organism>
<reference evidence="1" key="3">
    <citation type="submission" date="2023-05" db="EMBL/GenBank/DDBJ databases">
        <authorList>
            <person name="Smith C.H."/>
        </authorList>
    </citation>
    <scope>NUCLEOTIDE SEQUENCE</scope>
    <source>
        <strain evidence="1">CHS0354</strain>
        <tissue evidence="1">Mantle</tissue>
    </source>
</reference>